<keyword evidence="3" id="KW-1185">Reference proteome</keyword>
<dbReference type="Proteomes" id="UP000199167">
    <property type="component" value="Unassembled WGS sequence"/>
</dbReference>
<name>A0A1I0RX61_9RHOB</name>
<feature type="chain" id="PRO_5011509346" evidence="1">
    <location>
        <begin position="27"/>
        <end position="154"/>
    </location>
</feature>
<dbReference type="OrthoDB" id="7875785at2"/>
<accession>A0A1I0RX61</accession>
<dbReference type="AlphaFoldDB" id="A0A1I0RX61"/>
<sequence>MKRRSFLGLFSSAVAAPLLPGATVAAAPATYSKAALHGAIMHAQTRGSFSVWGLAQAVKVPVAQAEVLMQDLAKRGILGPLQGTTFGGRWATSRILVREHIGLAKSVQTAARKIVHGGSKAGFATQNSAMMAHLRNLADRYFAAKIGGKHAVSN</sequence>
<protein>
    <submittedName>
        <fullName evidence="2">Uncharacterized protein</fullName>
    </submittedName>
</protein>
<feature type="signal peptide" evidence="1">
    <location>
        <begin position="1"/>
        <end position="26"/>
    </location>
</feature>
<evidence type="ECO:0000313" key="3">
    <source>
        <dbReference type="Proteomes" id="UP000199167"/>
    </source>
</evidence>
<dbReference type="RefSeq" id="WP_089997058.1">
    <property type="nucleotide sequence ID" value="NZ_FOIZ01000002.1"/>
</dbReference>
<keyword evidence="1" id="KW-0732">Signal</keyword>
<organism evidence="2 3">
    <name type="scientific">Cognatiyoonia koreensis</name>
    <dbReference type="NCBI Taxonomy" id="364200"/>
    <lineage>
        <taxon>Bacteria</taxon>
        <taxon>Pseudomonadati</taxon>
        <taxon>Pseudomonadota</taxon>
        <taxon>Alphaproteobacteria</taxon>
        <taxon>Rhodobacterales</taxon>
        <taxon>Paracoccaceae</taxon>
        <taxon>Cognatiyoonia</taxon>
    </lineage>
</organism>
<reference evidence="2 3" key="1">
    <citation type="submission" date="2016-10" db="EMBL/GenBank/DDBJ databases">
        <authorList>
            <person name="de Groot N.N."/>
        </authorList>
    </citation>
    <scope>NUCLEOTIDE SEQUENCE [LARGE SCALE GENOMIC DNA]</scope>
    <source>
        <strain evidence="2 3">DSM 17925</strain>
    </source>
</reference>
<evidence type="ECO:0000256" key="1">
    <source>
        <dbReference type="SAM" id="SignalP"/>
    </source>
</evidence>
<evidence type="ECO:0000313" key="2">
    <source>
        <dbReference type="EMBL" id="SEW46015.1"/>
    </source>
</evidence>
<gene>
    <name evidence="2" type="ORF">SAMN04488515_3427</name>
</gene>
<dbReference type="EMBL" id="FOIZ01000002">
    <property type="protein sequence ID" value="SEW46015.1"/>
    <property type="molecule type" value="Genomic_DNA"/>
</dbReference>
<dbReference type="STRING" id="364200.SAMN04488515_3427"/>
<proteinExistence type="predicted"/>